<evidence type="ECO:0000313" key="2">
    <source>
        <dbReference type="Proteomes" id="UP000263094"/>
    </source>
</evidence>
<keyword evidence="2" id="KW-1185">Reference proteome</keyword>
<protein>
    <submittedName>
        <fullName evidence="1">DUF2961 domain-containing protein</fullName>
    </submittedName>
</protein>
<organism evidence="1 2">
    <name type="scientific">Streptomyces triticagri</name>
    <dbReference type="NCBI Taxonomy" id="2293568"/>
    <lineage>
        <taxon>Bacteria</taxon>
        <taxon>Bacillati</taxon>
        <taxon>Actinomycetota</taxon>
        <taxon>Actinomycetes</taxon>
        <taxon>Kitasatosporales</taxon>
        <taxon>Streptomycetaceae</taxon>
        <taxon>Streptomyces</taxon>
    </lineage>
</organism>
<name>A0A372LUF2_9ACTN</name>
<dbReference type="RefSeq" id="WP_128560032.1">
    <property type="nucleotide sequence ID" value="NZ_QUAK01000239.1"/>
</dbReference>
<dbReference type="EMBL" id="QUAK01000239">
    <property type="protein sequence ID" value="RFU82296.1"/>
    <property type="molecule type" value="Genomic_DNA"/>
</dbReference>
<accession>A0A372LUF2</accession>
<dbReference type="OrthoDB" id="2518538at2"/>
<sequence>MSTTFGLDDLARRTGGVSRSISAENFTGAKGAGGMATEGTGAPAASRLGRGWKVSPSIDIAAGETVLLADIDGPGTLRHIWCTTAPHAAWRQTLLRLYWEGEETPAVEVPLGDFFCNGWNRFSQVSSIPVAANPNGGFNAYWPMPFRRRARITLENLAAEQMTLYYQIDYELGEVADDAAYFHAQWRRSNPVTPGVDHVLLDGVQGAGSYVGTYLAWAVNSPGWWGEGELKFFLDGDDEFPTICGTGTEDYFGGAWNFDVPGQGYTEFTTPYLGLNQVLRPDGLYDSQQRFGMYRWHVLDPVRFQEDLRVTVQCLGIARGHGNGLPHRYRQNHDDIASTSLYYLDRPAPASPPVTPDLLDLEVDTHM</sequence>
<evidence type="ECO:0000313" key="1">
    <source>
        <dbReference type="EMBL" id="RFU82296.1"/>
    </source>
</evidence>
<dbReference type="Proteomes" id="UP000263094">
    <property type="component" value="Unassembled WGS sequence"/>
</dbReference>
<dbReference type="InterPro" id="IPR021345">
    <property type="entry name" value="DUF2961"/>
</dbReference>
<reference evidence="1 2" key="1">
    <citation type="submission" date="2018-08" db="EMBL/GenBank/DDBJ databases">
        <title>Isolation, diversity and antifungal activity of Actinobacteria from wheat.</title>
        <authorList>
            <person name="Han C."/>
        </authorList>
    </citation>
    <scope>NUCLEOTIDE SEQUENCE [LARGE SCALE GENOMIC DNA]</scope>
    <source>
        <strain evidence="1 2">NEAU-YY421</strain>
    </source>
</reference>
<dbReference type="Pfam" id="PF11175">
    <property type="entry name" value="DUF2961"/>
    <property type="match status" value="1"/>
</dbReference>
<comment type="caution">
    <text evidence="1">The sequence shown here is derived from an EMBL/GenBank/DDBJ whole genome shotgun (WGS) entry which is preliminary data.</text>
</comment>
<proteinExistence type="predicted"/>
<dbReference type="Gene3D" id="2.60.120.1390">
    <property type="match status" value="1"/>
</dbReference>
<gene>
    <name evidence="1" type="ORF">DY218_34060</name>
</gene>
<dbReference type="AlphaFoldDB" id="A0A372LUF2"/>